<evidence type="ECO:0000313" key="2">
    <source>
        <dbReference type="EMBL" id="KAK9842654.1"/>
    </source>
</evidence>
<protein>
    <submittedName>
        <fullName evidence="2">Uncharacterized protein</fullName>
    </submittedName>
</protein>
<proteinExistence type="predicted"/>
<evidence type="ECO:0000313" key="3">
    <source>
        <dbReference type="Proteomes" id="UP001438707"/>
    </source>
</evidence>
<accession>A0AAW1S8R5</accession>
<comment type="caution">
    <text evidence="2">The sequence shown here is derived from an EMBL/GenBank/DDBJ whole genome shotgun (WGS) entry which is preliminary data.</text>
</comment>
<name>A0AAW1S8R5_9CHLO</name>
<reference evidence="2 3" key="1">
    <citation type="journal article" date="2024" name="Nat. Commun.">
        <title>Phylogenomics reveals the evolutionary origins of lichenization in chlorophyte algae.</title>
        <authorList>
            <person name="Puginier C."/>
            <person name="Libourel C."/>
            <person name="Otte J."/>
            <person name="Skaloud P."/>
            <person name="Haon M."/>
            <person name="Grisel S."/>
            <person name="Petersen M."/>
            <person name="Berrin J.G."/>
            <person name="Delaux P.M."/>
            <person name="Dal Grande F."/>
            <person name="Keller J."/>
        </authorList>
    </citation>
    <scope>NUCLEOTIDE SEQUENCE [LARGE SCALE GENOMIC DNA]</scope>
    <source>
        <strain evidence="2 3">SAG 2145</strain>
    </source>
</reference>
<keyword evidence="3" id="KW-1185">Reference proteome</keyword>
<evidence type="ECO:0000256" key="1">
    <source>
        <dbReference type="SAM" id="MobiDB-lite"/>
    </source>
</evidence>
<organism evidence="2 3">
    <name type="scientific">Apatococcus lobatus</name>
    <dbReference type="NCBI Taxonomy" id="904363"/>
    <lineage>
        <taxon>Eukaryota</taxon>
        <taxon>Viridiplantae</taxon>
        <taxon>Chlorophyta</taxon>
        <taxon>core chlorophytes</taxon>
        <taxon>Trebouxiophyceae</taxon>
        <taxon>Chlorellales</taxon>
        <taxon>Chlorellaceae</taxon>
        <taxon>Apatococcus</taxon>
    </lineage>
</organism>
<sequence length="222" mass="24236">MEQHFHGFHHSSSYDQRKIQASLRRQLRRARLRERGARSAGLSGRRPSTDIQQASLPETNLQPAAIHCPPGPLDLRLDLLRQENAQLHSRLASCTAMTASIQEHMQRCQADWAKLLSKSAQATAPPSQAPFPSMDPPVQDLDTAMACQGWGNLTQQSVQFGDLAHPAAQGSLPLQDNGAADFEPHEWAFSLDVLPDVPGGIESVDQLATHVPLLSSHPGCSH</sequence>
<dbReference type="EMBL" id="JALJOS010000002">
    <property type="protein sequence ID" value="KAK9842654.1"/>
    <property type="molecule type" value="Genomic_DNA"/>
</dbReference>
<dbReference type="AlphaFoldDB" id="A0AAW1S8R5"/>
<dbReference type="Proteomes" id="UP001438707">
    <property type="component" value="Unassembled WGS sequence"/>
</dbReference>
<feature type="region of interest" description="Disordered" evidence="1">
    <location>
        <begin position="119"/>
        <end position="139"/>
    </location>
</feature>
<gene>
    <name evidence="2" type="ORF">WJX74_000175</name>
</gene>
<feature type="region of interest" description="Disordered" evidence="1">
    <location>
        <begin position="1"/>
        <end position="20"/>
    </location>
</feature>